<evidence type="ECO:0000313" key="3">
    <source>
        <dbReference type="Proteomes" id="UP000779233"/>
    </source>
</evidence>
<dbReference type="InterPro" id="IPR008780">
    <property type="entry name" value="Plasmodium_Vir"/>
</dbReference>
<dbReference type="VEuPathDB" id="PlasmoDB:PVPAM_080006900"/>
<evidence type="ECO:0000313" key="2">
    <source>
        <dbReference type="EMBL" id="CAG9473089.1"/>
    </source>
</evidence>
<keyword evidence="1" id="KW-0472">Membrane</keyword>
<proteinExistence type="predicted"/>
<dbReference type="Pfam" id="PF05795">
    <property type="entry name" value="Plasmodium_Vir"/>
    <property type="match status" value="2"/>
</dbReference>
<protein>
    <submittedName>
        <fullName evidence="2">(malaria parasite P. vivax) hypothetical protein</fullName>
    </submittedName>
</protein>
<dbReference type="Proteomes" id="UP000779233">
    <property type="component" value="Unassembled WGS sequence"/>
</dbReference>
<name>A0A8S4H9F7_PLAVI</name>
<reference evidence="2" key="1">
    <citation type="submission" date="2021-09" db="EMBL/GenBank/DDBJ databases">
        <authorList>
            <consortium name="Pathogen Informatics"/>
        </authorList>
    </citation>
    <scope>NUCLEOTIDE SEQUENCE</scope>
    <source>
        <strain evidence="2">PvW1</strain>
    </source>
</reference>
<keyword evidence="1" id="KW-0812">Transmembrane</keyword>
<comment type="caution">
    <text evidence="2">The sequence shown here is derived from an EMBL/GenBank/DDBJ whole genome shotgun (WGS) entry which is preliminary data.</text>
</comment>
<evidence type="ECO:0000256" key="1">
    <source>
        <dbReference type="SAM" id="Phobius"/>
    </source>
</evidence>
<feature type="transmembrane region" description="Helical" evidence="1">
    <location>
        <begin position="271"/>
        <end position="295"/>
    </location>
</feature>
<dbReference type="AlphaFoldDB" id="A0A8S4H9F7"/>
<dbReference type="EMBL" id="CAJZCX010000004">
    <property type="protein sequence ID" value="CAG9473089.1"/>
    <property type="molecule type" value="Genomic_DNA"/>
</dbReference>
<organism evidence="2 3">
    <name type="scientific">Plasmodium vivax</name>
    <name type="common">malaria parasite P. vivax</name>
    <dbReference type="NCBI Taxonomy" id="5855"/>
    <lineage>
        <taxon>Eukaryota</taxon>
        <taxon>Sar</taxon>
        <taxon>Alveolata</taxon>
        <taxon>Apicomplexa</taxon>
        <taxon>Aconoidasida</taxon>
        <taxon>Haemosporida</taxon>
        <taxon>Plasmodiidae</taxon>
        <taxon>Plasmodium</taxon>
        <taxon>Plasmodium (Plasmodium)</taxon>
    </lineage>
</organism>
<accession>A0A8S4H9F7</accession>
<gene>
    <name evidence="2" type="ORF">PVW1_120013800</name>
</gene>
<sequence>MSEPNLNYYQNKDDRIKINLLKNHSLYKLYEKLDMKLDNKTRSAACNVCESEIKVTSDAEPNLIKLCQDVCNIMLNTADFDIFCSESSCKNLCNHMKFWIYECLMKITTAKSDVNSFYKTLVPIMKRYAAKWNVCKIDFYMNDNDFKIFKNFYDFLYISKDIIEKISQKYDTESILYCKHIKEFVRYYNKIKGSCTGRECQYHDMLEMFKKNFTREGQLDDIYNHCKYDKTTCPSDSIEEEIPCLKEKEYESTHSMQIDDKNNVISIISNIAIFIIPIFGLLSIFYKFTPLGFWLRSRMRKKNNTHKNMSEGKYDILENTSRSEQFYPESKEYNLKYQ</sequence>
<keyword evidence="1" id="KW-1133">Transmembrane helix</keyword>